<keyword evidence="2" id="KW-1185">Reference proteome</keyword>
<evidence type="ECO:0000313" key="1">
    <source>
        <dbReference type="EMBL" id="GIX86738.1"/>
    </source>
</evidence>
<reference evidence="1 2" key="1">
    <citation type="submission" date="2021-06" db="EMBL/GenBank/DDBJ databases">
        <title>Caerostris extrusa draft genome.</title>
        <authorList>
            <person name="Kono N."/>
            <person name="Arakawa K."/>
        </authorList>
    </citation>
    <scope>NUCLEOTIDE SEQUENCE [LARGE SCALE GENOMIC DNA]</scope>
</reference>
<dbReference type="AlphaFoldDB" id="A0AAV4NQP8"/>
<comment type="caution">
    <text evidence="1">The sequence shown here is derived from an EMBL/GenBank/DDBJ whole genome shotgun (WGS) entry which is preliminary data.</text>
</comment>
<evidence type="ECO:0000313" key="2">
    <source>
        <dbReference type="Proteomes" id="UP001054945"/>
    </source>
</evidence>
<gene>
    <name evidence="1" type="ORF">CEXT_229261</name>
</gene>
<protein>
    <submittedName>
        <fullName evidence="1">Uncharacterized protein</fullName>
    </submittedName>
</protein>
<name>A0AAV4NQP8_CAEEX</name>
<dbReference type="EMBL" id="BPLR01021167">
    <property type="protein sequence ID" value="GIX86738.1"/>
    <property type="molecule type" value="Genomic_DNA"/>
</dbReference>
<organism evidence="1 2">
    <name type="scientific">Caerostris extrusa</name>
    <name type="common">Bark spider</name>
    <name type="synonym">Caerostris bankana</name>
    <dbReference type="NCBI Taxonomy" id="172846"/>
    <lineage>
        <taxon>Eukaryota</taxon>
        <taxon>Metazoa</taxon>
        <taxon>Ecdysozoa</taxon>
        <taxon>Arthropoda</taxon>
        <taxon>Chelicerata</taxon>
        <taxon>Arachnida</taxon>
        <taxon>Araneae</taxon>
        <taxon>Araneomorphae</taxon>
        <taxon>Entelegynae</taxon>
        <taxon>Araneoidea</taxon>
        <taxon>Araneidae</taxon>
        <taxon>Caerostris</taxon>
    </lineage>
</organism>
<dbReference type="Proteomes" id="UP001054945">
    <property type="component" value="Unassembled WGS sequence"/>
</dbReference>
<accession>A0AAV4NQP8</accession>
<proteinExistence type="predicted"/>
<sequence length="105" mass="12321">MDIDKWYSFHKAVEIINEHRDFPQELPHRRDFAFPSKHTTAILKLTSFIFSTLELKRTGLLFSSTCLILGKGKESFRFMFTLPLGHIRKAHLRLVDRGRLCLVFS</sequence>